<dbReference type="Proteomes" id="UP000006931">
    <property type="component" value="Chromosome"/>
</dbReference>
<evidence type="ECO:0000313" key="1">
    <source>
        <dbReference type="EMBL" id="ADE29892.1"/>
    </source>
</evidence>
<name>D5AWV3_RICPP</name>
<dbReference type="AlphaFoldDB" id="D5AWV3"/>
<dbReference type="HOGENOM" id="CLU_2957759_0_0_5"/>
<sequence>MYKLYCGSTVPFHWEKVQKPFSILNYLDQMQVDTFIKILHLIYIPNANIKFTVNLIPLN</sequence>
<proteinExistence type="predicted"/>
<dbReference type="KEGG" id="rpq:rpr22_0389"/>
<protein>
    <submittedName>
        <fullName evidence="1">Uncharacterized protein</fullName>
    </submittedName>
</protein>
<accession>D5AWV3</accession>
<gene>
    <name evidence="1" type="ORF">rpr22_0389</name>
</gene>
<evidence type="ECO:0000313" key="2">
    <source>
        <dbReference type="Proteomes" id="UP000006931"/>
    </source>
</evidence>
<reference evidence="1 2" key="1">
    <citation type="journal article" date="2010" name="Genome Res.">
        <title>Genomic, proteomic, and transcriptomic analysis of virulent and avirulent Rickettsia prowazekii reveals its adaptive mutation capabilities.</title>
        <authorList>
            <person name="Bechah Y."/>
            <person name="El Karkouri K."/>
            <person name="Mediannikov O."/>
            <person name="Leroy Q."/>
            <person name="Pelletier N."/>
            <person name="Robert C."/>
            <person name="Medigue C."/>
            <person name="Mege J.L."/>
            <person name="Raoult D."/>
        </authorList>
    </citation>
    <scope>NUCLEOTIDE SEQUENCE [LARGE SCALE GENOMIC DNA]</scope>
    <source>
        <strain evidence="1 2">Rp22</strain>
    </source>
</reference>
<dbReference type="EMBL" id="CP001584">
    <property type="protein sequence ID" value="ADE29892.1"/>
    <property type="molecule type" value="Genomic_DNA"/>
</dbReference>
<organism evidence="1 2">
    <name type="scientific">Rickettsia prowazekii (strain Rp22)</name>
    <dbReference type="NCBI Taxonomy" id="449216"/>
    <lineage>
        <taxon>Bacteria</taxon>
        <taxon>Pseudomonadati</taxon>
        <taxon>Pseudomonadota</taxon>
        <taxon>Alphaproteobacteria</taxon>
        <taxon>Rickettsiales</taxon>
        <taxon>Rickettsiaceae</taxon>
        <taxon>Rickettsieae</taxon>
        <taxon>Rickettsia</taxon>
        <taxon>typhus group</taxon>
    </lineage>
</organism>
<dbReference type="PATRIC" id="fig|449216.3.peg.377"/>